<evidence type="ECO:0000256" key="1">
    <source>
        <dbReference type="SAM" id="MobiDB-lite"/>
    </source>
</evidence>
<dbReference type="SUPFAM" id="SSF82153">
    <property type="entry name" value="FAS1 domain"/>
    <property type="match status" value="2"/>
</dbReference>
<organism evidence="4 5">
    <name type="scientific">Bathycoccus prasinos</name>
    <dbReference type="NCBI Taxonomy" id="41875"/>
    <lineage>
        <taxon>Eukaryota</taxon>
        <taxon>Viridiplantae</taxon>
        <taxon>Chlorophyta</taxon>
        <taxon>Mamiellophyceae</taxon>
        <taxon>Mamiellales</taxon>
        <taxon>Bathycoccaceae</taxon>
        <taxon>Bathycoccus</taxon>
    </lineage>
</organism>
<feature type="chain" id="PRO_5003917693" description="FAS1 domain-containing protein" evidence="2">
    <location>
        <begin position="24"/>
        <end position="1044"/>
    </location>
</feature>
<keyword evidence="2" id="KW-0732">Signal</keyword>
<feature type="signal peptide" evidence="2">
    <location>
        <begin position="1"/>
        <end position="23"/>
    </location>
</feature>
<keyword evidence="5" id="KW-1185">Reference proteome</keyword>
<feature type="domain" description="FAS1" evidence="3">
    <location>
        <begin position="66"/>
        <end position="209"/>
    </location>
</feature>
<feature type="region of interest" description="Disordered" evidence="1">
    <location>
        <begin position="24"/>
        <end position="44"/>
    </location>
</feature>
<proteinExistence type="predicted"/>
<protein>
    <recommendedName>
        <fullName evidence="3">FAS1 domain-containing protein</fullName>
    </recommendedName>
</protein>
<dbReference type="AlphaFoldDB" id="K8F2F7"/>
<dbReference type="KEGG" id="bpg:Bathy12g03610"/>
<dbReference type="InterPro" id="IPR050904">
    <property type="entry name" value="Adhesion/Biosynth-related"/>
</dbReference>
<sequence>MYSRLPLLLYVLLLKIASRVNDASFSPPPPSQQQQQQHHRQYRQQQRVKNAPFFPCQDQNLDLFVDEIQYEQTNIAHDFSVFRALLLATKGLTCDGRGQSYRTIFAPTNRAFERYALRHACGISTVFEDDMLLCEMAKRHRFERRIHSKDFIDGRSFEEWEDGHRKRADVRVVNRESKKREIYVTNAKVISSYPTCNDSVTVHAIDDLIIDLFNAQDLLATQRLPSLYDFLENSAFAEDVSVTLEALYVAFGNVKIFQNAGSARTMLIPTNEAWRKLFAETSLTKSMLFKDESNQDQLKNIVLRFLVSSFQQLKASSGAMMSFAQSYGGDDFILVEDIRTADGLLMIVSRLPLIEMRVEKSPASKFFDPVFLLQKNARVSLYTNLLRSESQIIDFLQQELPAISSSNTNSGDKTRSVIGVLVPTNAAFRGALRYLNVQNLLTPLNIFNATDDERALLKLITQQIITYNTFRILEPDAMALESAAKDATAEVNFELLDSYLSYPVLRRPGNVFVGNPIAKKLKVTKRKGENIMKVRGLLNSASVLQIISSNNGILMVTDELLSPPTAELGLSLSDRLERIPFAFVYRNLLAYLGLFPELRSGWSDVIVLMAHDLPMISTLSGVDMNITITSNATNGVNTTSSLFIDNEDDNMVDEVLYDIIMRNIWFNHLQRDADLYHESYVSLDAHNLDENVNCFQTLNDATGSDTCNRFNREDVFDTDSENVERKVYVEVLEQDNTTQMRQIIGDQQLALNGEVKIISSLLIPNFNKKCTRLPDFSINITDDHALSHTIVIDELHEKVKKRFSVETVIKTFKRQVSVNSSQTNVTSNGTSSDEVADVFACNPWCLGPTTWIFCKPCTGEQFQVIFSIGGFAPYQNGGGAMILAVSDTNELFFGVSPYVENFSLKTQDSGGGLRLIDARVKAIGVSMPREKPIRVLATYDGYANITKIYVNGKFRGVSSLNGYQFEPFVNDDVPPSIRIGTLGVTTNNASSVSDKTPALLKLFPRLQSTYDNDVTNTYLDYAGDIDAVNVWFDHVKYPSTCYNT</sequence>
<gene>
    <name evidence="4" type="ordered locus">Bathy12g03610</name>
</gene>
<evidence type="ECO:0000313" key="4">
    <source>
        <dbReference type="EMBL" id="CCO18970.1"/>
    </source>
</evidence>
<dbReference type="PANTHER" id="PTHR10900:SF77">
    <property type="entry name" value="FI19380P1"/>
    <property type="match status" value="1"/>
</dbReference>
<dbReference type="InterPro" id="IPR036378">
    <property type="entry name" value="FAS1_dom_sf"/>
</dbReference>
<accession>K8F2F7</accession>
<name>K8F2F7_9CHLO</name>
<dbReference type="OrthoDB" id="286301at2759"/>
<dbReference type="Gene3D" id="2.30.180.10">
    <property type="entry name" value="FAS1 domain"/>
    <property type="match status" value="2"/>
</dbReference>
<dbReference type="RefSeq" id="XP_007509855.1">
    <property type="nucleotide sequence ID" value="XM_007509793.1"/>
</dbReference>
<evidence type="ECO:0000256" key="2">
    <source>
        <dbReference type="SAM" id="SignalP"/>
    </source>
</evidence>
<evidence type="ECO:0000313" key="5">
    <source>
        <dbReference type="Proteomes" id="UP000198341"/>
    </source>
</evidence>
<reference evidence="4 5" key="1">
    <citation type="submission" date="2011-10" db="EMBL/GenBank/DDBJ databases">
        <authorList>
            <person name="Genoscope - CEA"/>
        </authorList>
    </citation>
    <scope>NUCLEOTIDE SEQUENCE [LARGE SCALE GENOMIC DNA]</scope>
    <source>
        <strain evidence="4 5">RCC 1105</strain>
    </source>
</reference>
<dbReference type="PANTHER" id="PTHR10900">
    <property type="entry name" value="PERIOSTIN-RELATED"/>
    <property type="match status" value="1"/>
</dbReference>
<dbReference type="GeneID" id="19012499"/>
<dbReference type="PROSITE" id="PS50213">
    <property type="entry name" value="FAS1"/>
    <property type="match status" value="1"/>
</dbReference>
<dbReference type="InterPro" id="IPR000782">
    <property type="entry name" value="FAS1_domain"/>
</dbReference>
<dbReference type="Pfam" id="PF02469">
    <property type="entry name" value="Fasciclin"/>
    <property type="match status" value="1"/>
</dbReference>
<dbReference type="EMBL" id="FO082267">
    <property type="protein sequence ID" value="CCO18970.1"/>
    <property type="molecule type" value="Genomic_DNA"/>
</dbReference>
<evidence type="ECO:0000259" key="3">
    <source>
        <dbReference type="PROSITE" id="PS50213"/>
    </source>
</evidence>
<dbReference type="Proteomes" id="UP000198341">
    <property type="component" value="Chromosome 12"/>
</dbReference>